<dbReference type="RefSeq" id="XP_018154698.1">
    <property type="nucleotide sequence ID" value="XM_018305274.1"/>
</dbReference>
<name>A0A1B7Y2F6_COLHI</name>
<evidence type="ECO:0000313" key="1">
    <source>
        <dbReference type="EMBL" id="OBR06180.1"/>
    </source>
</evidence>
<comment type="caution">
    <text evidence="1">The sequence shown here is derived from an EMBL/GenBank/DDBJ whole genome shotgun (WGS) entry which is preliminary data.</text>
</comment>
<dbReference type="Proteomes" id="UP000092177">
    <property type="component" value="Unassembled WGS sequence"/>
</dbReference>
<proteinExistence type="predicted"/>
<dbReference type="AlphaFoldDB" id="A0A1B7Y2F6"/>
<dbReference type="GeneID" id="28869381"/>
<organism evidence="1 2">
    <name type="scientific">Colletotrichum higginsianum (strain IMI 349063)</name>
    <name type="common">Crucifer anthracnose fungus</name>
    <dbReference type="NCBI Taxonomy" id="759273"/>
    <lineage>
        <taxon>Eukaryota</taxon>
        <taxon>Fungi</taxon>
        <taxon>Dikarya</taxon>
        <taxon>Ascomycota</taxon>
        <taxon>Pezizomycotina</taxon>
        <taxon>Sordariomycetes</taxon>
        <taxon>Hypocreomycetidae</taxon>
        <taxon>Glomerellales</taxon>
        <taxon>Glomerellaceae</taxon>
        <taxon>Colletotrichum</taxon>
        <taxon>Colletotrichum destructivum species complex</taxon>
    </lineage>
</organism>
<sequence>MPPYRHVRLQSSIQPPAPQIMSATAAITTITAAAVTVATTTTARIVTLTDAVIIVAIVSMETGKTTRGLVPQGQIPRSPQDPRHDVFEILDVVLRAPRRVRGAGVGPLGAARPSTPRVVPTEVRVLDGRVVAARPSASRMGPAEVRVVDGPIEAPQPPTPRVGPTETRRAVDEPLGAARPSALGVGTAESPGVLGGSLAATLLAAGVGPAIRRERQVDAEHQHRLREGHAHAQLRAARDGALVVRAVLAELVALVVAGAVRADVVHAERGSIDDGGVTVGPAASALQQIEVGKEEIPGRKEMSRRETNKSVFGLIPKGGEGGGRRGTLTLLAHLLDILPVHHPEPIAPRRRAGAVPGAVVLKLALQLAAEPRTLVPGTEVAQPVPVPAVAHVALVVLAVPRPLGAVGAGPYAAGLLAHVCGADVLGTGRLLGVAAALEAAEVHAAVARGHPLLVEVGEAPAAGRRAHAVAVTVPGRVVGVARGAGAAGEAGR</sequence>
<reference evidence="2" key="1">
    <citation type="journal article" date="2017" name="BMC Genomics">
        <title>Gapless genome assembly of Colletotrichum higginsianum reveals chromosome structure and association of transposable elements with secondary metabolite gene clusters.</title>
        <authorList>
            <person name="Dallery J.-F."/>
            <person name="Lapalu N."/>
            <person name="Zampounis A."/>
            <person name="Pigne S."/>
            <person name="Luyten I."/>
            <person name="Amselem J."/>
            <person name="Wittenberg A.H.J."/>
            <person name="Zhou S."/>
            <person name="de Queiroz M.V."/>
            <person name="Robin G.P."/>
            <person name="Auger A."/>
            <person name="Hainaut M."/>
            <person name="Henrissat B."/>
            <person name="Kim K.-T."/>
            <person name="Lee Y.-H."/>
            <person name="Lespinet O."/>
            <person name="Schwartz D.C."/>
            <person name="Thon M.R."/>
            <person name="O'Connell R.J."/>
        </authorList>
    </citation>
    <scope>NUCLEOTIDE SEQUENCE [LARGE SCALE GENOMIC DNA]</scope>
    <source>
        <strain evidence="2">IMI 349063</strain>
    </source>
</reference>
<accession>A0A1B7Y2F6</accession>
<gene>
    <name evidence="1" type="ORF">CH63R_10300</name>
</gene>
<evidence type="ECO:0000313" key="2">
    <source>
        <dbReference type="Proteomes" id="UP000092177"/>
    </source>
</evidence>
<keyword evidence="2" id="KW-1185">Reference proteome</keyword>
<dbReference type="EMBL" id="LTAN01000007">
    <property type="protein sequence ID" value="OBR06180.1"/>
    <property type="molecule type" value="Genomic_DNA"/>
</dbReference>
<protein>
    <submittedName>
        <fullName evidence="1">Uncharacterized protein</fullName>
    </submittedName>
</protein>
<dbReference type="KEGG" id="chig:CH63R_10300"/>
<dbReference type="VEuPathDB" id="FungiDB:CH63R_10300"/>